<feature type="domain" description="Glycosyl transferase family 1" evidence="3">
    <location>
        <begin position="306"/>
        <end position="462"/>
    </location>
</feature>
<evidence type="ECO:0000256" key="1">
    <source>
        <dbReference type="ARBA" id="ARBA00022676"/>
    </source>
</evidence>
<dbReference type="SUPFAM" id="SSF53756">
    <property type="entry name" value="UDP-Glycosyltransferase/glycogen phosphorylase"/>
    <property type="match status" value="1"/>
</dbReference>
<dbReference type="Pfam" id="PF13439">
    <property type="entry name" value="Glyco_transf_4"/>
    <property type="match status" value="1"/>
</dbReference>
<reference evidence="5 6" key="1">
    <citation type="submission" date="2017-07" db="EMBL/GenBank/DDBJ databases">
        <title>Draft sequence of Rhodococcus enclensis 23b-28.</title>
        <authorList>
            <person name="Besaury L."/>
            <person name="Sancelme M."/>
            <person name="Amato P."/>
            <person name="Lallement A."/>
            <person name="Delort A.-M."/>
        </authorList>
    </citation>
    <scope>NUCLEOTIDE SEQUENCE [LARGE SCALE GENOMIC DNA]</scope>
    <source>
        <strain evidence="5 6">23b-28</strain>
    </source>
</reference>
<evidence type="ECO:0000259" key="4">
    <source>
        <dbReference type="Pfam" id="PF13439"/>
    </source>
</evidence>
<dbReference type="Proteomes" id="UP000230886">
    <property type="component" value="Unassembled WGS sequence"/>
</dbReference>
<sequence>MIGQRAADVVLIQIDNEKPIRARRCEPRHDVVDAKVQDVMFDVGAGFSETIALPAGKADRKVSISVRAVAADGTAWRSNRVVVTVAAQVPVPALPSAANFGGLSRSVPGLTVDRPRVCVFAHSLNIGGGELYLQELLLRMAADDVADFLVICPRDGVLRAELESAGIEVHIGSEAPSDARRYVDRRAELSALLLAWKCDVVIANTLGEFIGADAAIQIGIPVAWVIHESFQLDVFNTHLWGGHLNKPDQNVVGRLRSTLLNTNVNIFVAEATENMFRDMLPQLRTRCIRYGIDLSVIESYEAEHSKSTIREGLGFEESDFILLCMGIVQERKSQFALVHEFAAAVENYPNAKLVIVGNHPSPYGDSVIRAVNDLGISSSVRIIDIDSNTYRWFRAADVLVSASDVESLPRSILEAMTFGVPVLAADVFGVSEVVTDGETGWLFESRNAQDLRSGLMRVLKTTASELAVMSQTCRQVSAKNFDGQNYADEFSKLISDLSSNPKVIESIKISGRSARLRRSSTLREMNIALESPA</sequence>
<dbReference type="AlphaFoldDB" id="A0A2A5IZ08"/>
<dbReference type="GO" id="GO:0016757">
    <property type="term" value="F:glycosyltransferase activity"/>
    <property type="evidence" value="ECO:0007669"/>
    <property type="project" value="UniProtKB-KW"/>
</dbReference>
<dbReference type="Pfam" id="PF00534">
    <property type="entry name" value="Glycos_transf_1"/>
    <property type="match status" value="1"/>
</dbReference>
<dbReference type="PANTHER" id="PTHR12526:SF637">
    <property type="entry name" value="GLYCOSYLTRANSFERASE EPSF-RELATED"/>
    <property type="match status" value="1"/>
</dbReference>
<name>A0A2A5IZ08_RHOSG</name>
<dbReference type="Gene3D" id="3.40.50.2000">
    <property type="entry name" value="Glycogen Phosphorylase B"/>
    <property type="match status" value="2"/>
</dbReference>
<dbReference type="InterPro" id="IPR001296">
    <property type="entry name" value="Glyco_trans_1"/>
</dbReference>
<protein>
    <recommendedName>
        <fullName evidence="7">Glycosyltransferase</fullName>
    </recommendedName>
</protein>
<accession>A0A2A5IZ08</accession>
<proteinExistence type="predicted"/>
<evidence type="ECO:0000259" key="3">
    <source>
        <dbReference type="Pfam" id="PF00534"/>
    </source>
</evidence>
<organism evidence="5 6">
    <name type="scientific">Rhodococcus qingshengii</name>
    <dbReference type="NCBI Taxonomy" id="334542"/>
    <lineage>
        <taxon>Bacteria</taxon>
        <taxon>Bacillati</taxon>
        <taxon>Actinomycetota</taxon>
        <taxon>Actinomycetes</taxon>
        <taxon>Mycobacteriales</taxon>
        <taxon>Nocardiaceae</taxon>
        <taxon>Rhodococcus</taxon>
        <taxon>Rhodococcus erythropolis group</taxon>
    </lineage>
</organism>
<keyword evidence="2" id="KW-0808">Transferase</keyword>
<dbReference type="EMBL" id="NOVD01000074">
    <property type="protein sequence ID" value="PCK22352.1"/>
    <property type="molecule type" value="Genomic_DNA"/>
</dbReference>
<gene>
    <name evidence="5" type="ORF">CHR55_32565</name>
</gene>
<evidence type="ECO:0000313" key="5">
    <source>
        <dbReference type="EMBL" id="PCK22352.1"/>
    </source>
</evidence>
<feature type="domain" description="Glycosyltransferase subfamily 4-like N-terminal" evidence="4">
    <location>
        <begin position="126"/>
        <end position="295"/>
    </location>
</feature>
<comment type="caution">
    <text evidence="5">The sequence shown here is derived from an EMBL/GenBank/DDBJ whole genome shotgun (WGS) entry which is preliminary data.</text>
</comment>
<evidence type="ECO:0000313" key="6">
    <source>
        <dbReference type="Proteomes" id="UP000230886"/>
    </source>
</evidence>
<dbReference type="CDD" id="cd03801">
    <property type="entry name" value="GT4_PimA-like"/>
    <property type="match status" value="1"/>
</dbReference>
<keyword evidence="1" id="KW-0328">Glycosyltransferase</keyword>
<evidence type="ECO:0000256" key="2">
    <source>
        <dbReference type="ARBA" id="ARBA00022679"/>
    </source>
</evidence>
<dbReference type="InterPro" id="IPR028098">
    <property type="entry name" value="Glyco_trans_4-like_N"/>
</dbReference>
<evidence type="ECO:0008006" key="7">
    <source>
        <dbReference type="Google" id="ProtNLM"/>
    </source>
</evidence>
<dbReference type="PANTHER" id="PTHR12526">
    <property type="entry name" value="GLYCOSYLTRANSFERASE"/>
    <property type="match status" value="1"/>
</dbReference>